<keyword evidence="1" id="KW-0862">Zinc</keyword>
<evidence type="ECO:0000313" key="4">
    <source>
        <dbReference type="Proteomes" id="UP000326565"/>
    </source>
</evidence>
<name>A0A5N5WLL7_9EURO</name>
<feature type="domain" description="C2H2-type" evidence="2">
    <location>
        <begin position="41"/>
        <end position="65"/>
    </location>
</feature>
<evidence type="ECO:0000256" key="1">
    <source>
        <dbReference type="PROSITE-ProRule" id="PRU00042"/>
    </source>
</evidence>
<proteinExistence type="predicted"/>
<keyword evidence="1" id="KW-0479">Metal-binding</keyword>
<dbReference type="PROSITE" id="PS00028">
    <property type="entry name" value="ZINC_FINGER_C2H2_1"/>
    <property type="match status" value="1"/>
</dbReference>
<keyword evidence="1" id="KW-0863">Zinc-finger</keyword>
<reference evidence="3 4" key="1">
    <citation type="submission" date="2019-04" db="EMBL/GenBank/DDBJ databases">
        <title>Friends and foes A comparative genomics study of 23 Aspergillus species from section Flavi.</title>
        <authorList>
            <consortium name="DOE Joint Genome Institute"/>
            <person name="Kjaerbolling I."/>
            <person name="Vesth T."/>
            <person name="Frisvad J.C."/>
            <person name="Nybo J.L."/>
            <person name="Theobald S."/>
            <person name="Kildgaard S."/>
            <person name="Isbrandt T."/>
            <person name="Kuo A."/>
            <person name="Sato A."/>
            <person name="Lyhne E.K."/>
            <person name="Kogle M.E."/>
            <person name="Wiebenga A."/>
            <person name="Kun R.S."/>
            <person name="Lubbers R.J."/>
            <person name="Makela M.R."/>
            <person name="Barry K."/>
            <person name="Chovatia M."/>
            <person name="Clum A."/>
            <person name="Daum C."/>
            <person name="Haridas S."/>
            <person name="He G."/>
            <person name="LaButti K."/>
            <person name="Lipzen A."/>
            <person name="Mondo S."/>
            <person name="Riley R."/>
            <person name="Salamov A."/>
            <person name="Simmons B.A."/>
            <person name="Magnuson J.K."/>
            <person name="Henrissat B."/>
            <person name="Mortensen U.H."/>
            <person name="Larsen T.O."/>
            <person name="Devries R.P."/>
            <person name="Grigoriev I.V."/>
            <person name="Machida M."/>
            <person name="Baker S.E."/>
            <person name="Andersen M.R."/>
        </authorList>
    </citation>
    <scope>NUCLEOTIDE SEQUENCE [LARGE SCALE GENOMIC DNA]</scope>
    <source>
        <strain evidence="3 4">CBS 151.66</strain>
    </source>
</reference>
<dbReference type="PROSITE" id="PS50157">
    <property type="entry name" value="ZINC_FINGER_C2H2_2"/>
    <property type="match status" value="1"/>
</dbReference>
<dbReference type="InterPro" id="IPR013087">
    <property type="entry name" value="Znf_C2H2_type"/>
</dbReference>
<evidence type="ECO:0000259" key="2">
    <source>
        <dbReference type="PROSITE" id="PS50157"/>
    </source>
</evidence>
<evidence type="ECO:0000313" key="3">
    <source>
        <dbReference type="EMBL" id="KAB8068100.1"/>
    </source>
</evidence>
<protein>
    <recommendedName>
        <fullName evidence="2">C2H2-type domain-containing protein</fullName>
    </recommendedName>
</protein>
<gene>
    <name evidence="3" type="ORF">BDV29DRAFT_195929</name>
</gene>
<dbReference type="GO" id="GO:0008270">
    <property type="term" value="F:zinc ion binding"/>
    <property type="evidence" value="ECO:0007669"/>
    <property type="project" value="UniProtKB-KW"/>
</dbReference>
<dbReference type="AlphaFoldDB" id="A0A5N5WLL7"/>
<organism evidence="3 4">
    <name type="scientific">Aspergillus leporis</name>
    <dbReference type="NCBI Taxonomy" id="41062"/>
    <lineage>
        <taxon>Eukaryota</taxon>
        <taxon>Fungi</taxon>
        <taxon>Dikarya</taxon>
        <taxon>Ascomycota</taxon>
        <taxon>Pezizomycotina</taxon>
        <taxon>Eurotiomycetes</taxon>
        <taxon>Eurotiomycetidae</taxon>
        <taxon>Eurotiales</taxon>
        <taxon>Aspergillaceae</taxon>
        <taxon>Aspergillus</taxon>
        <taxon>Aspergillus subgen. Circumdati</taxon>
    </lineage>
</organism>
<dbReference type="Proteomes" id="UP000326565">
    <property type="component" value="Unassembled WGS sequence"/>
</dbReference>
<dbReference type="OrthoDB" id="6105938at2759"/>
<keyword evidence="4" id="KW-1185">Reference proteome</keyword>
<accession>A0A5N5WLL7</accession>
<dbReference type="EMBL" id="ML732416">
    <property type="protein sequence ID" value="KAB8068100.1"/>
    <property type="molecule type" value="Genomic_DNA"/>
</dbReference>
<sequence>MARSSHQQTKQHFNRARCQLSTRTPITSCTPDCFECENLSHGCAECKESFQSETALKQHRESMVHKPLANLRCGGSSCELIFNTPSASIHHLEGGRCSSGWTREKVNSTLHMYDKDRILTTNIISLDTMFSSMAASSSMSSFSDLVILTPSEWSGSEYDGKSEHSLVATAAYQNNQSPSGGYGGSVYLSNLCCPLCLATGNKRIFKNTKSLDDHVSSVAHAEKAFRCPMVFVSDKNKASVSVPSRLFTTLSRLTQHLESGQCKGGKSTLWKTHDYLQKDVLQFEWPGRLLKN</sequence>